<comment type="caution">
    <text evidence="3">The sequence shown here is derived from an EMBL/GenBank/DDBJ whole genome shotgun (WGS) entry which is preliminary data.</text>
</comment>
<evidence type="ECO:0000256" key="2">
    <source>
        <dbReference type="SAM" id="Phobius"/>
    </source>
</evidence>
<reference evidence="3 4" key="2">
    <citation type="journal article" date="2012" name="Proc. Natl. Acad. Sci. U.S.A.">
        <title>Antigenic diversity is generated by distinct evolutionary mechanisms in African trypanosome species.</title>
        <authorList>
            <person name="Jackson A.P."/>
            <person name="Berry A."/>
            <person name="Aslett M."/>
            <person name="Allison H.C."/>
            <person name="Burton P."/>
            <person name="Vavrova-Anderson J."/>
            <person name="Brown R."/>
            <person name="Browne H."/>
            <person name="Corton N."/>
            <person name="Hauser H."/>
            <person name="Gamble J."/>
            <person name="Gilderthorp R."/>
            <person name="Marcello L."/>
            <person name="McQuillan J."/>
            <person name="Otto T.D."/>
            <person name="Quail M.A."/>
            <person name="Sanders M.J."/>
            <person name="van Tonder A."/>
            <person name="Ginger M.L."/>
            <person name="Field M.C."/>
            <person name="Barry J.D."/>
            <person name="Hertz-Fowler C."/>
            <person name="Berriman M."/>
        </authorList>
    </citation>
    <scope>NUCLEOTIDE SEQUENCE [LARGE SCALE GENOMIC DNA]</scope>
    <source>
        <strain evidence="3 4">IL3000</strain>
    </source>
</reference>
<keyword evidence="2" id="KW-0472">Membrane</keyword>
<reference evidence="4" key="1">
    <citation type="submission" date="2011-07" db="EMBL/GenBank/DDBJ databases">
        <title>Divergent evolution of antigenic variation in African trypanosomes.</title>
        <authorList>
            <person name="Jackson A.P."/>
            <person name="Berry A."/>
            <person name="Allison H.C."/>
            <person name="Burton P."/>
            <person name="Anderson J."/>
            <person name="Aslett M."/>
            <person name="Brown R."/>
            <person name="Corton N."/>
            <person name="Harris D."/>
            <person name="Hauser H."/>
            <person name="Gamble J."/>
            <person name="Gilderthorp R."/>
            <person name="McQuillan J."/>
            <person name="Quail M.A."/>
            <person name="Sanders M."/>
            <person name="Van Tonder A."/>
            <person name="Ginger M.L."/>
            <person name="Donelson J.E."/>
            <person name="Field M.C."/>
            <person name="Barry J.D."/>
            <person name="Berriman M."/>
            <person name="Hertz-Fowler C."/>
        </authorList>
    </citation>
    <scope>NUCLEOTIDE SEQUENCE [LARGE SCALE GENOMIC DNA]</scope>
    <source>
        <strain evidence="4">IL3000</strain>
    </source>
</reference>
<gene>
    <name evidence="3" type="ORF">TCIL3000_0_31630</name>
</gene>
<feature type="compositionally biased region" description="Polar residues" evidence="1">
    <location>
        <begin position="347"/>
        <end position="387"/>
    </location>
</feature>
<dbReference type="EMBL" id="CAEQ01000644">
    <property type="protein sequence ID" value="CCD12263.1"/>
    <property type="molecule type" value="Genomic_DNA"/>
</dbReference>
<feature type="region of interest" description="Disordered" evidence="1">
    <location>
        <begin position="305"/>
        <end position="387"/>
    </location>
</feature>
<dbReference type="AlphaFoldDB" id="F9W516"/>
<keyword evidence="2" id="KW-0812">Transmembrane</keyword>
<keyword evidence="4" id="KW-1185">Reference proteome</keyword>
<organism evidence="3 4">
    <name type="scientific">Trypanosoma congolense (strain IL3000)</name>
    <dbReference type="NCBI Taxonomy" id="1068625"/>
    <lineage>
        <taxon>Eukaryota</taxon>
        <taxon>Discoba</taxon>
        <taxon>Euglenozoa</taxon>
        <taxon>Kinetoplastea</taxon>
        <taxon>Metakinetoplastina</taxon>
        <taxon>Trypanosomatida</taxon>
        <taxon>Trypanosomatidae</taxon>
        <taxon>Trypanosoma</taxon>
        <taxon>Nannomonas</taxon>
    </lineage>
</organism>
<evidence type="ECO:0000256" key="1">
    <source>
        <dbReference type="SAM" id="MobiDB-lite"/>
    </source>
</evidence>
<evidence type="ECO:0000313" key="3">
    <source>
        <dbReference type="EMBL" id="CCD12263.1"/>
    </source>
</evidence>
<feature type="compositionally biased region" description="Acidic residues" evidence="1">
    <location>
        <begin position="325"/>
        <end position="334"/>
    </location>
</feature>
<name>F9W516_TRYCI</name>
<accession>F9W516</accession>
<dbReference type="Proteomes" id="UP000000702">
    <property type="component" value="Unassembled WGS sequence"/>
</dbReference>
<protein>
    <submittedName>
        <fullName evidence="3">Variant surface glycoprotein</fullName>
    </submittedName>
</protein>
<keyword evidence="2" id="KW-1133">Transmembrane helix</keyword>
<evidence type="ECO:0000313" key="4">
    <source>
        <dbReference type="Proteomes" id="UP000000702"/>
    </source>
</evidence>
<sequence>MVVCLFLCEVMCFSSFSIFLIIVGIWDTRMMVRAMWAMGFAMVMFMDDVRVYSYPDGTVFNDVEYKALCEVFKASADLWDASKSAGKVPSNVLKSALSQALFGSTGGGDLESLKDELPKEYRDPGQRKYRCGYCDYKTDTYAGKSITHDLMCLCTPGKDAEPFYGHYWWLFGYYYKENGFKLCGTLKEEMGVDRSHGWYEEQKKRGTKGLEKAWKTVIMGCLKKWKNSSKTVSQDVTEKVKKLSMAMQNFTKALRRVNGLDKLGGFDEHNEADGTTERNLHVRYGNCEKKRKPWWKRLNETLNGKTPEDVLVDPSVSAQPTGAIDEPEEDGEFLEESHGESFESESPATQTSDSLQKNNGNSTHIPTTNSSNNRTMGPLNNTDSRNSTFPRIEYLRSNTAKTPPCSWLIGAPFFF</sequence>
<feature type="transmembrane region" description="Helical" evidence="2">
    <location>
        <begin position="6"/>
        <end position="26"/>
    </location>
</feature>
<proteinExistence type="predicted"/>
<dbReference type="VEuPathDB" id="TriTrypDB:TcIL3000_0_31630"/>